<keyword evidence="3" id="KW-1185">Reference proteome</keyword>
<keyword evidence="1" id="KW-0812">Transmembrane</keyword>
<protein>
    <recommendedName>
        <fullName evidence="4">Integral membrane protein</fullName>
    </recommendedName>
</protein>
<dbReference type="AlphaFoldDB" id="A0A5C5UL78"/>
<comment type="caution">
    <text evidence="2">The sequence shown here is derived from an EMBL/GenBank/DDBJ whole genome shotgun (WGS) entry which is preliminary data.</text>
</comment>
<organism evidence="2 3">
    <name type="scientific">Corynebacterium canis</name>
    <dbReference type="NCBI Taxonomy" id="679663"/>
    <lineage>
        <taxon>Bacteria</taxon>
        <taxon>Bacillati</taxon>
        <taxon>Actinomycetota</taxon>
        <taxon>Actinomycetes</taxon>
        <taxon>Mycobacteriales</taxon>
        <taxon>Corynebacteriaceae</taxon>
        <taxon>Corynebacterium</taxon>
    </lineage>
</organism>
<evidence type="ECO:0000313" key="2">
    <source>
        <dbReference type="EMBL" id="TWT26768.1"/>
    </source>
</evidence>
<feature type="transmembrane region" description="Helical" evidence="1">
    <location>
        <begin position="105"/>
        <end position="124"/>
    </location>
</feature>
<evidence type="ECO:0000256" key="1">
    <source>
        <dbReference type="SAM" id="Phobius"/>
    </source>
</evidence>
<dbReference type="RefSeq" id="WP_146323833.1">
    <property type="nucleotide sequence ID" value="NZ_BAABLR010000005.1"/>
</dbReference>
<feature type="transmembrane region" description="Helical" evidence="1">
    <location>
        <begin position="15"/>
        <end position="35"/>
    </location>
</feature>
<proteinExistence type="predicted"/>
<dbReference type="OrthoDB" id="4775239at2"/>
<evidence type="ECO:0008006" key="4">
    <source>
        <dbReference type="Google" id="ProtNLM"/>
    </source>
</evidence>
<gene>
    <name evidence="2" type="ORF">FRX94_03965</name>
</gene>
<dbReference type="EMBL" id="VOHM01000006">
    <property type="protein sequence ID" value="TWT26768.1"/>
    <property type="molecule type" value="Genomic_DNA"/>
</dbReference>
<reference evidence="2 3" key="1">
    <citation type="submission" date="2019-08" db="EMBL/GenBank/DDBJ databases">
        <authorList>
            <person name="Lei W."/>
        </authorList>
    </citation>
    <scope>NUCLEOTIDE SEQUENCE [LARGE SCALE GENOMIC DNA]</scope>
    <source>
        <strain evidence="2 3">CCUG 58627</strain>
    </source>
</reference>
<accession>A0A5C5UL78</accession>
<name>A0A5C5UL78_9CORY</name>
<keyword evidence="1" id="KW-1133">Transmembrane helix</keyword>
<sequence>MTDSKYLPPATVRRAGWLSLAEAVVGIIFAIFLLFHQDIGKIWTENPRGLYLILGTPLFLIIVFGTVGVAAWMMVRGRRWGRGPVVMWNIFLLPLAYYVAQAGQWIWGVPVLLLGIFGLSQLFSKTAVSWTTARYRD</sequence>
<evidence type="ECO:0000313" key="3">
    <source>
        <dbReference type="Proteomes" id="UP000320791"/>
    </source>
</evidence>
<dbReference type="Proteomes" id="UP000320791">
    <property type="component" value="Unassembled WGS sequence"/>
</dbReference>
<feature type="transmembrane region" description="Helical" evidence="1">
    <location>
        <begin position="80"/>
        <end position="99"/>
    </location>
</feature>
<feature type="transmembrane region" description="Helical" evidence="1">
    <location>
        <begin position="50"/>
        <end position="73"/>
    </location>
</feature>
<keyword evidence="1" id="KW-0472">Membrane</keyword>